<dbReference type="PANTHER" id="PTHR10827">
    <property type="entry name" value="RETICULOCALBIN"/>
    <property type="match status" value="1"/>
</dbReference>
<feature type="domain" description="EF-hand" evidence="4">
    <location>
        <begin position="54"/>
        <end position="89"/>
    </location>
</feature>
<dbReference type="InterPro" id="IPR011992">
    <property type="entry name" value="EF-hand-dom_pair"/>
</dbReference>
<protein>
    <submittedName>
        <fullName evidence="5">EF hand domain-containing protein</fullName>
    </submittedName>
</protein>
<dbReference type="SUPFAM" id="SSF47473">
    <property type="entry name" value="EF-hand"/>
    <property type="match status" value="1"/>
</dbReference>
<dbReference type="SMART" id="SM00054">
    <property type="entry name" value="EFh"/>
    <property type="match status" value="4"/>
</dbReference>
<evidence type="ECO:0000259" key="4">
    <source>
        <dbReference type="PROSITE" id="PS50222"/>
    </source>
</evidence>
<comment type="caution">
    <text evidence="5">The sequence shown here is derived from an EMBL/GenBank/DDBJ whole genome shotgun (WGS) entry which is preliminary data.</text>
</comment>
<dbReference type="PANTHER" id="PTHR10827:SF98">
    <property type="entry name" value="45 KDA CALCIUM-BINDING PROTEIN"/>
    <property type="match status" value="1"/>
</dbReference>
<reference evidence="5 6" key="1">
    <citation type="submission" date="2019-03" db="EMBL/GenBank/DDBJ databases">
        <title>Subsurface microbial communities from deep shales in Ohio and West Virginia, USA.</title>
        <authorList>
            <person name="Wrighton K."/>
        </authorList>
    </citation>
    <scope>NUCLEOTIDE SEQUENCE [LARGE SCALE GENOMIC DNA]</scope>
    <source>
        <strain evidence="5 6">MSL 6dP</strain>
    </source>
</reference>
<accession>A0A4R8HAU0</accession>
<evidence type="ECO:0000256" key="2">
    <source>
        <dbReference type="ARBA" id="ARBA00022737"/>
    </source>
</evidence>
<dbReference type="AlphaFoldDB" id="A0A4R8HAU0"/>
<gene>
    <name evidence="5" type="ORF">C7959_10317</name>
</gene>
<name>A0A4R8HAU0_9FIRM</name>
<dbReference type="InterPro" id="IPR018247">
    <property type="entry name" value="EF_Hand_1_Ca_BS"/>
</dbReference>
<proteinExistence type="predicted"/>
<dbReference type="Pfam" id="PF13202">
    <property type="entry name" value="EF-hand_5"/>
    <property type="match status" value="2"/>
</dbReference>
<evidence type="ECO:0000256" key="3">
    <source>
        <dbReference type="SAM" id="MobiDB-lite"/>
    </source>
</evidence>
<organism evidence="5 6">
    <name type="scientific">Orenia marismortui</name>
    <dbReference type="NCBI Taxonomy" id="46469"/>
    <lineage>
        <taxon>Bacteria</taxon>
        <taxon>Bacillati</taxon>
        <taxon>Bacillota</taxon>
        <taxon>Clostridia</taxon>
        <taxon>Halanaerobiales</taxon>
        <taxon>Halobacteroidaceae</taxon>
        <taxon>Orenia</taxon>
    </lineage>
</organism>
<keyword evidence="1" id="KW-0479">Metal-binding</keyword>
<evidence type="ECO:0000313" key="6">
    <source>
        <dbReference type="Proteomes" id="UP000295832"/>
    </source>
</evidence>
<dbReference type="RefSeq" id="WP_134114753.1">
    <property type="nucleotide sequence ID" value="NZ_SOEG01000003.1"/>
</dbReference>
<evidence type="ECO:0000313" key="5">
    <source>
        <dbReference type="EMBL" id="TDX53165.1"/>
    </source>
</evidence>
<dbReference type="GO" id="GO:0005509">
    <property type="term" value="F:calcium ion binding"/>
    <property type="evidence" value="ECO:0007669"/>
    <property type="project" value="InterPro"/>
</dbReference>
<dbReference type="PROSITE" id="PS50222">
    <property type="entry name" value="EF_HAND_2"/>
    <property type="match status" value="2"/>
</dbReference>
<feature type="region of interest" description="Disordered" evidence="3">
    <location>
        <begin position="143"/>
        <end position="169"/>
    </location>
</feature>
<sequence length="193" mass="21488">MISGISNSSYSVSSYYQTKNKEAELISNLDQDGDEALSQAEFEELSAKISEDTGITIDSEEAFAQADENEDGVLNQDELKNLMGPKEHMKQMKSGAVGREAQILAEFDEDEDEVLSESEFSNFASDLSEKIGQDINAEELFAEMDSDEDGSVTQTEMEDFHRENKSPMMSQKLEAYQPSFNTEDSESLINMIG</sequence>
<keyword evidence="2" id="KW-0677">Repeat</keyword>
<dbReference type="EMBL" id="SOEG01000003">
    <property type="protein sequence ID" value="TDX53165.1"/>
    <property type="molecule type" value="Genomic_DNA"/>
</dbReference>
<keyword evidence="6" id="KW-1185">Reference proteome</keyword>
<dbReference type="Proteomes" id="UP000295832">
    <property type="component" value="Unassembled WGS sequence"/>
</dbReference>
<dbReference type="PROSITE" id="PS00018">
    <property type="entry name" value="EF_HAND_1"/>
    <property type="match status" value="2"/>
</dbReference>
<feature type="domain" description="EF-hand" evidence="4">
    <location>
        <begin position="132"/>
        <end position="167"/>
    </location>
</feature>
<evidence type="ECO:0000256" key="1">
    <source>
        <dbReference type="ARBA" id="ARBA00022723"/>
    </source>
</evidence>
<dbReference type="Gene3D" id="1.10.238.10">
    <property type="entry name" value="EF-hand"/>
    <property type="match status" value="2"/>
</dbReference>
<dbReference type="InterPro" id="IPR002048">
    <property type="entry name" value="EF_hand_dom"/>
</dbReference>